<dbReference type="EMBL" id="CP149782">
    <property type="protein sequence ID" value="WYF43820.1"/>
    <property type="molecule type" value="Genomic_DNA"/>
</dbReference>
<reference evidence="1" key="1">
    <citation type="submission" date="2024-03" db="EMBL/GenBank/DDBJ databases">
        <title>Deinococcus weizhi sp. nov., isolated from human skin.</title>
        <authorList>
            <person name="Wei Z."/>
            <person name="Tian F."/>
            <person name="Yang C."/>
            <person name="Xin L.T."/>
            <person name="Wen Z.J."/>
            <person name="Lan K.C."/>
            <person name="Yu L."/>
            <person name="Zhe W."/>
            <person name="Dan F.D."/>
            <person name="Jun W."/>
            <person name="Rui Z."/>
            <person name="Yong X.J."/>
            <person name="Ting Y."/>
            <person name="Wei X."/>
            <person name="Xu Z.G."/>
            <person name="Xin Z."/>
            <person name="Dong F.G."/>
            <person name="Ni X.M."/>
            <person name="Zheng M.G."/>
            <person name="Chun Y."/>
            <person name="Qian W.X."/>
        </authorList>
    </citation>
    <scope>NUCLEOTIDE SEQUENCE</scope>
    <source>
        <strain evidence="1">VB142</strain>
    </source>
</reference>
<dbReference type="SUPFAM" id="SSF55031">
    <property type="entry name" value="Bacterial exopeptidase dimerisation domain"/>
    <property type="match status" value="1"/>
</dbReference>
<dbReference type="GO" id="GO:0016787">
    <property type="term" value="F:hydrolase activity"/>
    <property type="evidence" value="ECO:0007669"/>
    <property type="project" value="InterPro"/>
</dbReference>
<proteinExistence type="predicted"/>
<dbReference type="PANTHER" id="PTHR11014:SF63">
    <property type="entry name" value="METALLOPEPTIDASE, PUTATIVE (AFU_ORTHOLOGUE AFUA_6G09600)-RELATED"/>
    <property type="match status" value="1"/>
</dbReference>
<name>A0AAU6Q0N0_9DEIO</name>
<evidence type="ECO:0000313" key="1">
    <source>
        <dbReference type="EMBL" id="WYF43820.1"/>
    </source>
</evidence>
<dbReference type="InterPro" id="IPR017439">
    <property type="entry name" value="Amidohydrolase"/>
</dbReference>
<organism evidence="1">
    <name type="scientific">Deinococcus sp. VB142</name>
    <dbReference type="NCBI Taxonomy" id="3112952"/>
    <lineage>
        <taxon>Bacteria</taxon>
        <taxon>Thermotogati</taxon>
        <taxon>Deinococcota</taxon>
        <taxon>Deinococci</taxon>
        <taxon>Deinococcales</taxon>
        <taxon>Deinococcaceae</taxon>
        <taxon>Deinococcus</taxon>
    </lineage>
</organism>
<dbReference type="InterPro" id="IPR036264">
    <property type="entry name" value="Bact_exopeptidase_dim_dom"/>
</dbReference>
<accession>A0AAU6Q0N0</accession>
<protein>
    <submittedName>
        <fullName evidence="1">M20/M25/M40 family metallo-hydrolase</fullName>
    </submittedName>
</protein>
<dbReference type="RefSeq" id="WP_339094826.1">
    <property type="nucleotide sequence ID" value="NZ_CP149782.1"/>
</dbReference>
<sequence>MEGKFHGCGHDGHTTSLLAAAKRLSETRNFSGTVHLIFQPAEELLYGGRVMLDDGLFDQFPCDAIFAFHNGPGAPTGLFLFREGVSMAAADTVKVHIKGKSSHGAMPEHGIDANVIASHIVVALQTIVSRNVIRIPIESRNLLDSIRLKGVGKDTDFAIWMHRRCSSDCAGI</sequence>
<dbReference type="PANTHER" id="PTHR11014">
    <property type="entry name" value="PEPTIDASE M20 FAMILY MEMBER"/>
    <property type="match status" value="1"/>
</dbReference>
<dbReference type="Gene3D" id="3.40.630.10">
    <property type="entry name" value="Zn peptidases"/>
    <property type="match status" value="1"/>
</dbReference>
<dbReference type="Gene3D" id="3.30.70.360">
    <property type="match status" value="1"/>
</dbReference>
<dbReference type="AlphaFoldDB" id="A0AAU6Q0N0"/>
<dbReference type="SUPFAM" id="SSF53187">
    <property type="entry name" value="Zn-dependent exopeptidases"/>
    <property type="match status" value="1"/>
</dbReference>
<dbReference type="InterPro" id="IPR002933">
    <property type="entry name" value="Peptidase_M20"/>
</dbReference>
<dbReference type="Pfam" id="PF01546">
    <property type="entry name" value="Peptidase_M20"/>
    <property type="match status" value="1"/>
</dbReference>
<gene>
    <name evidence="1" type="ORF">WDJ50_10390</name>
</gene>